<dbReference type="GO" id="GO:0016836">
    <property type="term" value="F:hydro-lyase activity"/>
    <property type="evidence" value="ECO:0007669"/>
    <property type="project" value="UniProtKB-ARBA"/>
</dbReference>
<dbReference type="InterPro" id="IPR003965">
    <property type="entry name" value="Fatty_acid_synthase"/>
</dbReference>
<dbReference type="eggNOG" id="COG0280">
    <property type="taxonomic scope" value="Bacteria"/>
</dbReference>
<evidence type="ECO:0000313" key="7">
    <source>
        <dbReference type="Proteomes" id="UP000026714"/>
    </source>
</evidence>
<dbReference type="eggNOG" id="COG2030">
    <property type="taxonomic scope" value="Bacteria"/>
</dbReference>
<evidence type="ECO:0000259" key="4">
    <source>
        <dbReference type="Pfam" id="PF01515"/>
    </source>
</evidence>
<dbReference type="CDD" id="cd03449">
    <property type="entry name" value="R_hydratase"/>
    <property type="match status" value="1"/>
</dbReference>
<dbReference type="InterPro" id="IPR029069">
    <property type="entry name" value="HotDog_dom_sf"/>
</dbReference>
<name>A0A059KJ92_9BURK</name>
<sequence length="476" mass="50139">MTAMNPTPSTEPITNLTFDELPLGARARVSRTLTQDDIVAFALVSGDVNPAHVDPEYANATRFHGTIAHGMWAGAMISSLLGTEFPGPGTIYEGQTLRFHLPVRAGDTLTAEVIVTARDTERHRLTLDCQVTNQTGATVVSGEALVRAPMQKVSRARAALPQMHLFDPDARLARWIDGWAADLAGQPPVQCGVVHPCDATSLAGALAAARRGLIVPWLIGPEAKIRAVAEQAGLDLGDARIEAVEHSHAAAARAAELAASGQVEVLMKGSLHTDELMHAVIATPQLRTKRRISHVFRFDIPTYPKPILITDAAINIAPTLEDKADIVASAIDLARVLGVARPKVAILAAVETVNPKMVSTLDAAALCKMADRGQITGGLLDGPLAFDNAISAEAARIKGIRSEVAGDADILLVPDLESGNMLAKQLEYLAGAAGCGIVLGARVPIALTSRADGEASRLASAALAARLALAWREQRP</sequence>
<feature type="domain" description="MaoC-like" evidence="5">
    <location>
        <begin position="26"/>
        <end position="119"/>
    </location>
</feature>
<dbReference type="STRING" id="34103.SAMN05421778_10154"/>
<organism evidence="6 7">
    <name type="scientific">Sphaerotilus natans subsp. natans DSM 6575</name>
    <dbReference type="NCBI Taxonomy" id="1286631"/>
    <lineage>
        <taxon>Bacteria</taxon>
        <taxon>Pseudomonadati</taxon>
        <taxon>Pseudomonadota</taxon>
        <taxon>Betaproteobacteria</taxon>
        <taxon>Burkholderiales</taxon>
        <taxon>Sphaerotilaceae</taxon>
        <taxon>Sphaerotilus</taxon>
    </lineage>
</organism>
<dbReference type="PATRIC" id="fig|1286631.3.peg.3115"/>
<dbReference type="GO" id="GO:0006633">
    <property type="term" value="P:fatty acid biosynthetic process"/>
    <property type="evidence" value="ECO:0007669"/>
    <property type="project" value="InterPro"/>
</dbReference>
<evidence type="ECO:0000256" key="3">
    <source>
        <dbReference type="ARBA" id="ARBA00023315"/>
    </source>
</evidence>
<keyword evidence="1 6" id="KW-0808">Transferase</keyword>
<dbReference type="EMBL" id="AZRA01000097">
    <property type="protein sequence ID" value="KDB51183.1"/>
    <property type="molecule type" value="Genomic_DNA"/>
</dbReference>
<dbReference type="NCBIfam" id="NF006045">
    <property type="entry name" value="PRK08190.1"/>
    <property type="match status" value="1"/>
</dbReference>
<dbReference type="Proteomes" id="UP000026714">
    <property type="component" value="Unassembled WGS sequence"/>
</dbReference>
<keyword evidence="2" id="KW-0456">Lyase</keyword>
<evidence type="ECO:0000313" key="6">
    <source>
        <dbReference type="EMBL" id="KDB51183.1"/>
    </source>
</evidence>
<dbReference type="PRINTS" id="PR01483">
    <property type="entry name" value="FASYNTHASE"/>
</dbReference>
<dbReference type="PANTHER" id="PTHR43356:SF2">
    <property type="entry name" value="PHOSPHATE ACETYLTRANSFERASE"/>
    <property type="match status" value="1"/>
</dbReference>
<dbReference type="Gene3D" id="3.40.718.10">
    <property type="entry name" value="Isopropylmalate Dehydrogenase"/>
    <property type="match status" value="1"/>
</dbReference>
<dbReference type="Pfam" id="PF01575">
    <property type="entry name" value="MaoC_dehydratas"/>
    <property type="match status" value="1"/>
</dbReference>
<dbReference type="SUPFAM" id="SSF53659">
    <property type="entry name" value="Isocitrate/Isopropylmalate dehydrogenase-like"/>
    <property type="match status" value="1"/>
</dbReference>
<dbReference type="FunFam" id="3.10.129.10:FF:000042">
    <property type="entry name" value="MaoC domain protein dehydratase"/>
    <property type="match status" value="1"/>
</dbReference>
<dbReference type="InterPro" id="IPR002505">
    <property type="entry name" value="PTA_PTB"/>
</dbReference>
<dbReference type="InterPro" id="IPR002539">
    <property type="entry name" value="MaoC-like_dom"/>
</dbReference>
<dbReference type="NCBIfam" id="NF008852">
    <property type="entry name" value="PRK11890.1"/>
    <property type="match status" value="1"/>
</dbReference>
<feature type="domain" description="Phosphate acetyl/butaryl transferase" evidence="4">
    <location>
        <begin position="249"/>
        <end position="465"/>
    </location>
</feature>
<dbReference type="AlphaFoldDB" id="A0A059KJ92"/>
<dbReference type="GO" id="GO:0005835">
    <property type="term" value="C:fatty acid synthase complex"/>
    <property type="evidence" value="ECO:0007669"/>
    <property type="project" value="InterPro"/>
</dbReference>
<reference evidence="6 7" key="1">
    <citation type="journal article" date="2014" name="FEMS Microbiol. Ecol.">
        <title>Sphaerotilus natans encrusted with nanoball-shaped Fe(III) oxide minerals formed by nitrate-reducing mixotrophic Fe(II) oxidation.</title>
        <authorList>
            <person name="Park S."/>
            <person name="Kim D.H."/>
            <person name="Lee J.H."/>
            <person name="Hur H.G."/>
        </authorList>
    </citation>
    <scope>NUCLEOTIDE SEQUENCE [LARGE SCALE GENOMIC DNA]</scope>
    <source>
        <strain evidence="6 7">DSM 6575</strain>
    </source>
</reference>
<keyword evidence="3" id="KW-0012">Acyltransferase</keyword>
<evidence type="ECO:0000259" key="5">
    <source>
        <dbReference type="Pfam" id="PF01575"/>
    </source>
</evidence>
<protein>
    <submittedName>
        <fullName evidence="6">Enoyl-CoA hydratase/phosphate acetyltransferase</fullName>
    </submittedName>
</protein>
<dbReference type="InterPro" id="IPR050500">
    <property type="entry name" value="Phos_Acetyltrans/Butyryltrans"/>
</dbReference>
<dbReference type="Pfam" id="PF01515">
    <property type="entry name" value="PTA_PTB"/>
    <property type="match status" value="1"/>
</dbReference>
<dbReference type="Gene3D" id="3.10.129.10">
    <property type="entry name" value="Hotdog Thioesterase"/>
    <property type="match status" value="1"/>
</dbReference>
<evidence type="ECO:0000256" key="2">
    <source>
        <dbReference type="ARBA" id="ARBA00023239"/>
    </source>
</evidence>
<keyword evidence="7" id="KW-1185">Reference proteome</keyword>
<comment type="caution">
    <text evidence="6">The sequence shown here is derived from an EMBL/GenBank/DDBJ whole genome shotgun (WGS) entry which is preliminary data.</text>
</comment>
<accession>A0A059KJ92</accession>
<gene>
    <name evidence="6" type="ORF">X805_31930</name>
</gene>
<dbReference type="GO" id="GO:0004312">
    <property type="term" value="F:fatty acid synthase activity"/>
    <property type="evidence" value="ECO:0007669"/>
    <property type="project" value="InterPro"/>
</dbReference>
<proteinExistence type="predicted"/>
<dbReference type="PANTHER" id="PTHR43356">
    <property type="entry name" value="PHOSPHATE ACETYLTRANSFERASE"/>
    <property type="match status" value="1"/>
</dbReference>
<dbReference type="SUPFAM" id="SSF54637">
    <property type="entry name" value="Thioesterase/thiol ester dehydrase-isomerase"/>
    <property type="match status" value="1"/>
</dbReference>
<evidence type="ECO:0000256" key="1">
    <source>
        <dbReference type="ARBA" id="ARBA00022679"/>
    </source>
</evidence>